<dbReference type="AlphaFoldDB" id="A0A1A9GIL1"/>
<reference evidence="8 9" key="1">
    <citation type="submission" date="2016-03" db="EMBL/GenBank/DDBJ databases">
        <title>Complete genome sequence of a soil Actinobacterium, Nocardioides dokdonensis FR1436.</title>
        <authorList>
            <person name="Kwon S.-K."/>
            <person name="Kim K."/>
            <person name="Kim J.F."/>
        </authorList>
    </citation>
    <scope>NUCLEOTIDE SEQUENCE [LARGE SCALE GENOMIC DNA]</scope>
    <source>
        <strain evidence="8 9">FR1436</strain>
    </source>
</reference>
<evidence type="ECO:0000256" key="5">
    <source>
        <dbReference type="ARBA" id="ARBA00023136"/>
    </source>
</evidence>
<keyword evidence="2" id="KW-1003">Cell membrane</keyword>
<dbReference type="STRING" id="1300347.I601_0898"/>
<dbReference type="GO" id="GO:0005886">
    <property type="term" value="C:plasma membrane"/>
    <property type="evidence" value="ECO:0007669"/>
    <property type="project" value="UniProtKB-SubCell"/>
</dbReference>
<dbReference type="EMBL" id="CP015079">
    <property type="protein sequence ID" value="ANH37341.1"/>
    <property type="molecule type" value="Genomic_DNA"/>
</dbReference>
<evidence type="ECO:0000256" key="3">
    <source>
        <dbReference type="ARBA" id="ARBA00022692"/>
    </source>
</evidence>
<organism evidence="8 9">
    <name type="scientific">Nocardioides dokdonensis FR1436</name>
    <dbReference type="NCBI Taxonomy" id="1300347"/>
    <lineage>
        <taxon>Bacteria</taxon>
        <taxon>Bacillati</taxon>
        <taxon>Actinomycetota</taxon>
        <taxon>Actinomycetes</taxon>
        <taxon>Propionibacteriales</taxon>
        <taxon>Nocardioidaceae</taxon>
        <taxon>Nocardioides</taxon>
    </lineage>
</organism>
<dbReference type="Proteomes" id="UP000077868">
    <property type="component" value="Chromosome"/>
</dbReference>
<protein>
    <recommendedName>
        <fullName evidence="7">DUF3817 domain-containing protein</fullName>
    </recommendedName>
</protein>
<dbReference type="KEGG" id="ndk:I601_0898"/>
<feature type="transmembrane region" description="Helical" evidence="6">
    <location>
        <begin position="125"/>
        <end position="143"/>
    </location>
</feature>
<evidence type="ECO:0000259" key="7">
    <source>
        <dbReference type="Pfam" id="PF12823"/>
    </source>
</evidence>
<dbReference type="PANTHER" id="PTHR40077:SF1">
    <property type="entry name" value="MEMBRANE PROTEIN"/>
    <property type="match status" value="1"/>
</dbReference>
<accession>A0A1A9GIL1</accession>
<dbReference type="NCBIfam" id="TIGR03954">
    <property type="entry name" value="integ_memb_HG"/>
    <property type="match status" value="1"/>
</dbReference>
<evidence type="ECO:0000313" key="8">
    <source>
        <dbReference type="EMBL" id="ANH37341.1"/>
    </source>
</evidence>
<dbReference type="OrthoDB" id="3396203at2"/>
<evidence type="ECO:0000256" key="6">
    <source>
        <dbReference type="SAM" id="Phobius"/>
    </source>
</evidence>
<feature type="transmembrane region" description="Helical" evidence="6">
    <location>
        <begin position="39"/>
        <end position="61"/>
    </location>
</feature>
<dbReference type="PANTHER" id="PTHR40077">
    <property type="entry name" value="MEMBRANE PROTEIN-RELATED"/>
    <property type="match status" value="1"/>
</dbReference>
<gene>
    <name evidence="8" type="ORF">I601_0898</name>
</gene>
<evidence type="ECO:0000313" key="9">
    <source>
        <dbReference type="Proteomes" id="UP000077868"/>
    </source>
</evidence>
<evidence type="ECO:0000256" key="4">
    <source>
        <dbReference type="ARBA" id="ARBA00022989"/>
    </source>
</evidence>
<comment type="subcellular location">
    <subcellularLocation>
        <location evidence="1">Cell membrane</location>
        <topology evidence="1">Multi-pass membrane protein</topology>
    </subcellularLocation>
</comment>
<keyword evidence="4 6" id="KW-1133">Transmembrane helix</keyword>
<dbReference type="Pfam" id="PF12823">
    <property type="entry name" value="DUF3817"/>
    <property type="match status" value="1"/>
</dbReference>
<dbReference type="InterPro" id="IPR023845">
    <property type="entry name" value="DUF3817_TM"/>
</dbReference>
<keyword evidence="5 6" id="KW-0472">Membrane</keyword>
<feature type="transmembrane region" description="Helical" evidence="6">
    <location>
        <begin position="6"/>
        <end position="27"/>
    </location>
</feature>
<dbReference type="PATRIC" id="fig|1300347.3.peg.896"/>
<dbReference type="RefSeq" id="WP_068106884.1">
    <property type="nucleotide sequence ID" value="NZ_CP015079.1"/>
</dbReference>
<keyword evidence="3 6" id="KW-0812">Transmembrane</keyword>
<name>A0A1A9GIL1_9ACTN</name>
<keyword evidence="9" id="KW-1185">Reference proteome</keyword>
<feature type="domain" description="DUF3817" evidence="7">
    <location>
        <begin position="4"/>
        <end position="92"/>
    </location>
</feature>
<evidence type="ECO:0000256" key="2">
    <source>
        <dbReference type="ARBA" id="ARBA00022475"/>
    </source>
</evidence>
<evidence type="ECO:0000256" key="1">
    <source>
        <dbReference type="ARBA" id="ARBA00004651"/>
    </source>
</evidence>
<sequence length="147" mass="15960">MSPLRLFRWVAVAEAVTWTLLLCGMFLKYVTETTELGVRVFGMLHGIVFVAYAVTTVVVAIDQRWSRGTTVLGLASAVPPFLTIWFDRRAERRGLLGATWRLRAEDPQGLERPVSWLVRNPGRGLASGVATVAALTGVALLAGPPVG</sequence>
<proteinExistence type="predicted"/>